<evidence type="ECO:0000259" key="14">
    <source>
        <dbReference type="PROSITE" id="PS50948"/>
    </source>
</evidence>
<dbReference type="GO" id="GO:0004674">
    <property type="term" value="F:protein serine/threonine kinase activity"/>
    <property type="evidence" value="ECO:0007669"/>
    <property type="project" value="InterPro"/>
</dbReference>
<dbReference type="InterPro" id="IPR001480">
    <property type="entry name" value="Bulb-type_lectin_dom"/>
</dbReference>
<name>A0A7J0G414_9ERIC</name>
<dbReference type="PROSITE" id="PS50927">
    <property type="entry name" value="BULB_LECTIN"/>
    <property type="match status" value="1"/>
</dbReference>
<proteinExistence type="predicted"/>
<evidence type="ECO:0000256" key="6">
    <source>
        <dbReference type="ARBA" id="ARBA00023136"/>
    </source>
</evidence>
<evidence type="ECO:0000256" key="3">
    <source>
        <dbReference type="ARBA" id="ARBA00022692"/>
    </source>
</evidence>
<evidence type="ECO:0000313" key="15">
    <source>
        <dbReference type="EMBL" id="GFZ05520.1"/>
    </source>
</evidence>
<dbReference type="Proteomes" id="UP000585474">
    <property type="component" value="Unassembled WGS sequence"/>
</dbReference>
<keyword evidence="4 12" id="KW-0732">Signal</keyword>
<dbReference type="Gene3D" id="2.90.10.10">
    <property type="entry name" value="Bulb-type lectin domain"/>
    <property type="match status" value="1"/>
</dbReference>
<sequence>MKISMEGFAKTSFLFSLFSVLLISSAVDTINETWFITDGERLSSHLAEALNLGFSVLVFPRIDTWEYGTRKYLLEPLCGLQTEKPHLLIKTGVLKVVNPGILVLLNGTNHTMWSTNSSSSARYPVAQLLESGNLVVKDLKANDPGHLVWQSFDYPGDTFLPGMKLGKNLVTGQEWYLSSWKSDNDPARGPWNGVRFSVPHLRPNSIYKYGVFFEKDEVYYTYELLNSSVVSRFILNPNGVAKRWTWIDRTQGWTIYLTVPQDSCDTYELCGPYGSCNVDKSPIGQADVSGGHKWFAKMETDFLKYTGIKMPDSRHSWFNRSMNLKECSQVCSENCSCTAYSNLDIRGGGSGCLLWFGDLINIRDFSDNGLDIYIRMASSELVKQVVNRGKKRVIILGSLGLFFGMLLLGLGLIFYFRHKKKQTSHLNREGHQEHSSEQHYDNRNQQEDLELPLFDFATIANSTKNFSINNKLGEGGFGPVYKICLPSRRYTRRRTRSSLLSGSQRIQDKDLKSSRMKSSVSPNFSTEISGYMSPEYAIDGLFSLKSDIFSFGVLVLEILSGKRNRGFSHPDHHHNLLGHAWILYKEGRSLELIDEHTTDTRDSCCLAEVLRSVHVGLLCVQQCPEDRPSMSSVVLMLGSEGDLAQPKQPGFFTERSLLDAGGLSSEGAVYSANEITISLLDAR</sequence>
<dbReference type="Pfam" id="PF08276">
    <property type="entry name" value="PAN_2"/>
    <property type="match status" value="1"/>
</dbReference>
<evidence type="ECO:0000256" key="4">
    <source>
        <dbReference type="ARBA" id="ARBA00022729"/>
    </source>
</evidence>
<comment type="subcellular location">
    <subcellularLocation>
        <location evidence="1">Membrane</location>
        <topology evidence="1">Single-pass membrane protein</topology>
    </subcellularLocation>
</comment>
<evidence type="ECO:0000256" key="2">
    <source>
        <dbReference type="ARBA" id="ARBA00022553"/>
    </source>
</evidence>
<keyword evidence="2" id="KW-0597">Phosphoprotein</keyword>
<dbReference type="InterPro" id="IPR001245">
    <property type="entry name" value="Ser-Thr/Tyr_kinase_cat_dom"/>
</dbReference>
<dbReference type="CDD" id="cd01098">
    <property type="entry name" value="PAN_AP_plant"/>
    <property type="match status" value="1"/>
</dbReference>
<evidence type="ECO:0000256" key="5">
    <source>
        <dbReference type="ARBA" id="ARBA00022989"/>
    </source>
</evidence>
<evidence type="ECO:0008006" key="17">
    <source>
        <dbReference type="Google" id="ProtNLM"/>
    </source>
</evidence>
<dbReference type="PROSITE" id="PS50948">
    <property type="entry name" value="PAN"/>
    <property type="match status" value="1"/>
</dbReference>
<dbReference type="OrthoDB" id="785331at2759"/>
<dbReference type="InterPro" id="IPR000858">
    <property type="entry name" value="S_locus_glycoprot_dom"/>
</dbReference>
<evidence type="ECO:0000256" key="8">
    <source>
        <dbReference type="ARBA" id="ARBA00023170"/>
    </source>
</evidence>
<dbReference type="Pfam" id="PF11883">
    <property type="entry name" value="DUF3403"/>
    <property type="match status" value="1"/>
</dbReference>
<keyword evidence="9" id="KW-0325">Glycoprotein</keyword>
<keyword evidence="8" id="KW-0675">Receptor</keyword>
<keyword evidence="5 11" id="KW-1133">Transmembrane helix</keyword>
<dbReference type="SUPFAM" id="SSF56112">
    <property type="entry name" value="Protein kinase-like (PK-like)"/>
    <property type="match status" value="1"/>
</dbReference>
<evidence type="ECO:0000259" key="13">
    <source>
        <dbReference type="PROSITE" id="PS50927"/>
    </source>
</evidence>
<feature type="region of interest" description="Disordered" evidence="10">
    <location>
        <begin position="496"/>
        <end position="518"/>
    </location>
</feature>
<evidence type="ECO:0000256" key="12">
    <source>
        <dbReference type="SAM" id="SignalP"/>
    </source>
</evidence>
<gene>
    <name evidence="15" type="ORF">Acr_17g0010920</name>
</gene>
<dbReference type="GO" id="GO:0016020">
    <property type="term" value="C:membrane"/>
    <property type="evidence" value="ECO:0007669"/>
    <property type="project" value="UniProtKB-SubCell"/>
</dbReference>
<evidence type="ECO:0000256" key="11">
    <source>
        <dbReference type="SAM" id="Phobius"/>
    </source>
</evidence>
<comment type="caution">
    <text evidence="15">The sequence shown here is derived from an EMBL/GenBank/DDBJ whole genome shotgun (WGS) entry which is preliminary data.</text>
</comment>
<dbReference type="FunFam" id="3.50.4.10:FF:000002">
    <property type="entry name" value="G-type lectin S-receptor-like serine/threonine-protein kinase"/>
    <property type="match status" value="1"/>
</dbReference>
<keyword evidence="3 11" id="KW-0812">Transmembrane</keyword>
<dbReference type="SMART" id="SM00473">
    <property type="entry name" value="PAN_AP"/>
    <property type="match status" value="1"/>
</dbReference>
<evidence type="ECO:0000256" key="1">
    <source>
        <dbReference type="ARBA" id="ARBA00004167"/>
    </source>
</evidence>
<dbReference type="EMBL" id="BJWL01000017">
    <property type="protein sequence ID" value="GFZ05520.1"/>
    <property type="molecule type" value="Genomic_DNA"/>
</dbReference>
<dbReference type="SMART" id="SM00108">
    <property type="entry name" value="B_lectin"/>
    <property type="match status" value="1"/>
</dbReference>
<evidence type="ECO:0000256" key="9">
    <source>
        <dbReference type="ARBA" id="ARBA00023180"/>
    </source>
</evidence>
<dbReference type="Pfam" id="PF01453">
    <property type="entry name" value="B_lectin"/>
    <property type="match status" value="1"/>
</dbReference>
<protein>
    <recommendedName>
        <fullName evidence="17">S-locus lectin protein kinase family protein</fullName>
    </recommendedName>
</protein>
<evidence type="ECO:0000256" key="7">
    <source>
        <dbReference type="ARBA" id="ARBA00023157"/>
    </source>
</evidence>
<dbReference type="SUPFAM" id="SSF51110">
    <property type="entry name" value="alpha-D-mannose-specific plant lectins"/>
    <property type="match status" value="1"/>
</dbReference>
<dbReference type="InterPro" id="IPR036426">
    <property type="entry name" value="Bulb-type_lectin_dom_sf"/>
</dbReference>
<evidence type="ECO:0000256" key="10">
    <source>
        <dbReference type="SAM" id="MobiDB-lite"/>
    </source>
</evidence>
<feature type="domain" description="Apple" evidence="14">
    <location>
        <begin position="296"/>
        <end position="377"/>
    </location>
</feature>
<dbReference type="AlphaFoldDB" id="A0A7J0G414"/>
<feature type="signal peptide" evidence="12">
    <location>
        <begin position="1"/>
        <end position="29"/>
    </location>
</feature>
<evidence type="ECO:0000313" key="16">
    <source>
        <dbReference type="Proteomes" id="UP000585474"/>
    </source>
</evidence>
<dbReference type="InterPro" id="IPR011009">
    <property type="entry name" value="Kinase-like_dom_sf"/>
</dbReference>
<dbReference type="GO" id="GO:0048544">
    <property type="term" value="P:recognition of pollen"/>
    <property type="evidence" value="ECO:0007669"/>
    <property type="project" value="InterPro"/>
</dbReference>
<dbReference type="Gene3D" id="3.30.200.20">
    <property type="entry name" value="Phosphorylase Kinase, domain 1"/>
    <property type="match status" value="1"/>
</dbReference>
<reference evidence="15 16" key="1">
    <citation type="submission" date="2019-07" db="EMBL/GenBank/DDBJ databases">
        <title>De Novo Assembly of kiwifruit Actinidia rufa.</title>
        <authorList>
            <person name="Sugita-Konishi S."/>
            <person name="Sato K."/>
            <person name="Mori E."/>
            <person name="Abe Y."/>
            <person name="Kisaki G."/>
            <person name="Hamano K."/>
            <person name="Suezawa K."/>
            <person name="Otani M."/>
            <person name="Fukuda T."/>
            <person name="Manabe T."/>
            <person name="Gomi K."/>
            <person name="Tabuchi M."/>
            <person name="Akimitsu K."/>
            <person name="Kataoka I."/>
        </authorList>
    </citation>
    <scope>NUCLEOTIDE SEQUENCE [LARGE SCALE GENOMIC DNA]</scope>
    <source>
        <strain evidence="16">cv. Fuchu</strain>
    </source>
</reference>
<feature type="domain" description="Bulb-type lectin" evidence="13">
    <location>
        <begin position="21"/>
        <end position="149"/>
    </location>
</feature>
<keyword evidence="6 11" id="KW-0472">Membrane</keyword>
<feature type="chain" id="PRO_5029613203" description="S-locus lectin protein kinase family protein" evidence="12">
    <location>
        <begin position="30"/>
        <end position="683"/>
    </location>
</feature>
<accession>A0A7J0G414</accession>
<keyword evidence="16" id="KW-1185">Reference proteome</keyword>
<dbReference type="InterPro" id="IPR021820">
    <property type="entry name" value="S-locus_recpt_kinase_C"/>
</dbReference>
<keyword evidence="7" id="KW-1015">Disulfide bond</keyword>
<dbReference type="Pfam" id="PF07714">
    <property type="entry name" value="PK_Tyr_Ser-Thr"/>
    <property type="match status" value="1"/>
</dbReference>
<dbReference type="Pfam" id="PF00954">
    <property type="entry name" value="S_locus_glycop"/>
    <property type="match status" value="1"/>
</dbReference>
<dbReference type="PANTHER" id="PTHR32444:SF183">
    <property type="entry name" value="APPLE DOMAIN-CONTAINING PROTEIN"/>
    <property type="match status" value="1"/>
</dbReference>
<dbReference type="InterPro" id="IPR003609">
    <property type="entry name" value="Pan_app"/>
</dbReference>
<dbReference type="Gene3D" id="3.50.4.10">
    <property type="entry name" value="Hepatocyte Growth Factor"/>
    <property type="match status" value="1"/>
</dbReference>
<organism evidence="15 16">
    <name type="scientific">Actinidia rufa</name>
    <dbReference type="NCBI Taxonomy" id="165716"/>
    <lineage>
        <taxon>Eukaryota</taxon>
        <taxon>Viridiplantae</taxon>
        <taxon>Streptophyta</taxon>
        <taxon>Embryophyta</taxon>
        <taxon>Tracheophyta</taxon>
        <taxon>Spermatophyta</taxon>
        <taxon>Magnoliopsida</taxon>
        <taxon>eudicotyledons</taxon>
        <taxon>Gunneridae</taxon>
        <taxon>Pentapetalae</taxon>
        <taxon>asterids</taxon>
        <taxon>Ericales</taxon>
        <taxon>Actinidiaceae</taxon>
        <taxon>Actinidia</taxon>
    </lineage>
</organism>
<dbReference type="PANTHER" id="PTHR32444">
    <property type="entry name" value="BULB-TYPE LECTIN DOMAIN-CONTAINING PROTEIN"/>
    <property type="match status" value="1"/>
</dbReference>
<feature type="transmembrane region" description="Helical" evidence="11">
    <location>
        <begin position="393"/>
        <end position="416"/>
    </location>
</feature>
<dbReference type="Gene3D" id="1.10.510.10">
    <property type="entry name" value="Transferase(Phosphotransferase) domain 1"/>
    <property type="match status" value="1"/>
</dbReference>